<dbReference type="Proteomes" id="UP001219525">
    <property type="component" value="Unassembled WGS sequence"/>
</dbReference>
<proteinExistence type="predicted"/>
<sequence length="240" mass="26956">MWASATHGTKYKGVQPPCVRRPELPLQVPDEDTKDVIEAMLNTAYGNAATVNTKATVHTTARFLLESIYIKLSTPFQSSWNSRNEQIPSLQTSQALLLPQIKISTDNPTKIDPSTPLSYLKFAHLKVNKQDISALPEFTYHKTAIMTTDVVLLGDELVTLELTTYEVHSQSIPLHELLTLPEDKHGTRDDDSPLLWKEIRNFFQSDNYPCAANQIWTSLNSSNARDDTCYTMEGYGSAPR</sequence>
<comment type="caution">
    <text evidence="1">The sequence shown here is derived from an EMBL/GenBank/DDBJ whole genome shotgun (WGS) entry which is preliminary data.</text>
</comment>
<accession>A0AAD6YR20</accession>
<evidence type="ECO:0000313" key="2">
    <source>
        <dbReference type="Proteomes" id="UP001219525"/>
    </source>
</evidence>
<keyword evidence="2" id="KW-1185">Reference proteome</keyword>
<reference evidence="1" key="1">
    <citation type="submission" date="2023-03" db="EMBL/GenBank/DDBJ databases">
        <title>Massive genome expansion in bonnet fungi (Mycena s.s.) driven by repeated elements and novel gene families across ecological guilds.</title>
        <authorList>
            <consortium name="Lawrence Berkeley National Laboratory"/>
            <person name="Harder C.B."/>
            <person name="Miyauchi S."/>
            <person name="Viragh M."/>
            <person name="Kuo A."/>
            <person name="Thoen E."/>
            <person name="Andreopoulos B."/>
            <person name="Lu D."/>
            <person name="Skrede I."/>
            <person name="Drula E."/>
            <person name="Henrissat B."/>
            <person name="Morin E."/>
            <person name="Kohler A."/>
            <person name="Barry K."/>
            <person name="LaButti K."/>
            <person name="Morin E."/>
            <person name="Salamov A."/>
            <person name="Lipzen A."/>
            <person name="Mereny Z."/>
            <person name="Hegedus B."/>
            <person name="Baldrian P."/>
            <person name="Stursova M."/>
            <person name="Weitz H."/>
            <person name="Taylor A."/>
            <person name="Grigoriev I.V."/>
            <person name="Nagy L.G."/>
            <person name="Martin F."/>
            <person name="Kauserud H."/>
        </authorList>
    </citation>
    <scope>NUCLEOTIDE SEQUENCE</scope>
    <source>
        <strain evidence="1">9144</strain>
    </source>
</reference>
<dbReference type="EMBL" id="JARJCW010000003">
    <property type="protein sequence ID" value="KAJ7226837.1"/>
    <property type="molecule type" value="Genomic_DNA"/>
</dbReference>
<organism evidence="1 2">
    <name type="scientific">Mycena pura</name>
    <dbReference type="NCBI Taxonomy" id="153505"/>
    <lineage>
        <taxon>Eukaryota</taxon>
        <taxon>Fungi</taxon>
        <taxon>Dikarya</taxon>
        <taxon>Basidiomycota</taxon>
        <taxon>Agaricomycotina</taxon>
        <taxon>Agaricomycetes</taxon>
        <taxon>Agaricomycetidae</taxon>
        <taxon>Agaricales</taxon>
        <taxon>Marasmiineae</taxon>
        <taxon>Mycenaceae</taxon>
        <taxon>Mycena</taxon>
    </lineage>
</organism>
<protein>
    <submittedName>
        <fullName evidence="1">Uncharacterized protein</fullName>
    </submittedName>
</protein>
<gene>
    <name evidence="1" type="ORF">GGX14DRAFT_385626</name>
</gene>
<evidence type="ECO:0000313" key="1">
    <source>
        <dbReference type="EMBL" id="KAJ7226837.1"/>
    </source>
</evidence>
<dbReference type="AlphaFoldDB" id="A0AAD6YR20"/>
<name>A0AAD6YR20_9AGAR</name>